<feature type="compositionally biased region" description="Basic residues" evidence="1">
    <location>
        <begin position="76"/>
        <end position="88"/>
    </location>
</feature>
<feature type="compositionally biased region" description="Low complexity" evidence="1">
    <location>
        <begin position="91"/>
        <end position="114"/>
    </location>
</feature>
<reference evidence="2 3" key="1">
    <citation type="journal article" date="2016" name="Syst. Appl. Microbiol.">
        <title>Pararhizobium polonicum sp. nov. isolated from tumors on stone fruit rootstocks.</title>
        <authorList>
            <person name="Pulawska J."/>
            <person name="Kuzmanovic N."/>
            <person name="Willems A."/>
            <person name="Pothier J.F."/>
        </authorList>
    </citation>
    <scope>NUCLEOTIDE SEQUENCE [LARGE SCALE GENOMIC DNA]</scope>
    <source>
        <strain evidence="2 3">F5.1</strain>
    </source>
</reference>
<evidence type="ECO:0000313" key="3">
    <source>
        <dbReference type="Proteomes" id="UP000093111"/>
    </source>
</evidence>
<dbReference type="EMBL" id="LGLV01000012">
    <property type="protein sequence ID" value="OBZ93809.1"/>
    <property type="molecule type" value="Genomic_DNA"/>
</dbReference>
<proteinExistence type="predicted"/>
<organism evidence="2 3">
    <name type="scientific">Pararhizobium polonicum</name>
    <dbReference type="NCBI Taxonomy" id="1612624"/>
    <lineage>
        <taxon>Bacteria</taxon>
        <taxon>Pseudomonadati</taxon>
        <taxon>Pseudomonadota</taxon>
        <taxon>Alphaproteobacteria</taxon>
        <taxon>Hyphomicrobiales</taxon>
        <taxon>Rhizobiaceae</taxon>
        <taxon>Rhizobium/Agrobacterium group</taxon>
        <taxon>Pararhizobium</taxon>
    </lineage>
</organism>
<gene>
    <name evidence="2" type="ORF">ADU59_19095</name>
</gene>
<dbReference type="Proteomes" id="UP000093111">
    <property type="component" value="Unassembled WGS sequence"/>
</dbReference>
<name>A0A1C7NXV7_9HYPH</name>
<protein>
    <submittedName>
        <fullName evidence="2">Uncharacterized protein</fullName>
    </submittedName>
</protein>
<keyword evidence="3" id="KW-1185">Reference proteome</keyword>
<feature type="compositionally biased region" description="Basic residues" evidence="1">
    <location>
        <begin position="23"/>
        <end position="32"/>
    </location>
</feature>
<evidence type="ECO:0000256" key="1">
    <source>
        <dbReference type="SAM" id="MobiDB-lite"/>
    </source>
</evidence>
<comment type="caution">
    <text evidence="2">The sequence shown here is derived from an EMBL/GenBank/DDBJ whole genome shotgun (WGS) entry which is preliminary data.</text>
</comment>
<sequence>MVSLRRLSRLRTCLCGTEDRPRGRLQRNRSRGQKPPNGALARAIFPLPKKALASAPSDPCPSRQDGHQPRQTAGRKAARRRARARRPAHPQPQERSCRTPPRNRPRPSSARTTPCGATRSK</sequence>
<accession>A0A1C7NXV7</accession>
<feature type="region of interest" description="Disordered" evidence="1">
    <location>
        <begin position="18"/>
        <end position="121"/>
    </location>
</feature>
<dbReference type="AlphaFoldDB" id="A0A1C7NXV7"/>
<evidence type="ECO:0000313" key="2">
    <source>
        <dbReference type="EMBL" id="OBZ93809.1"/>
    </source>
</evidence>